<protein>
    <submittedName>
        <fullName evidence="2">Uncharacterized protein</fullName>
    </submittedName>
</protein>
<feature type="region of interest" description="Disordered" evidence="1">
    <location>
        <begin position="72"/>
        <end position="91"/>
    </location>
</feature>
<dbReference type="Proteomes" id="UP001371456">
    <property type="component" value="Unassembled WGS sequence"/>
</dbReference>
<sequence>MAKPHKEEPEFDIAKLVWERKDAIATQKGAEEAHARSKCKKVVDPGAMMISIYKSLIDNSIFADLTPFDDDSMTSDHEKSDSKNQVVPELYSLKDDSPTDDYFSVIDDYLRCDKHLDDLNLKHLDDIDLEHEPKDNYPSNGYIKIANLPL</sequence>
<dbReference type="AlphaFoldDB" id="A0AAN8TAE3"/>
<gene>
    <name evidence="2" type="ORF">RDI58_017743</name>
</gene>
<evidence type="ECO:0000313" key="3">
    <source>
        <dbReference type="Proteomes" id="UP001371456"/>
    </source>
</evidence>
<comment type="caution">
    <text evidence="2">The sequence shown here is derived from an EMBL/GenBank/DDBJ whole genome shotgun (WGS) entry which is preliminary data.</text>
</comment>
<dbReference type="EMBL" id="JBANQN010000007">
    <property type="protein sequence ID" value="KAK6784289.1"/>
    <property type="molecule type" value="Genomic_DNA"/>
</dbReference>
<proteinExistence type="predicted"/>
<reference evidence="2 3" key="1">
    <citation type="submission" date="2024-02" db="EMBL/GenBank/DDBJ databases">
        <title>de novo genome assembly of Solanum bulbocastanum strain 11H21.</title>
        <authorList>
            <person name="Hosaka A.J."/>
        </authorList>
    </citation>
    <scope>NUCLEOTIDE SEQUENCE [LARGE SCALE GENOMIC DNA]</scope>
    <source>
        <tissue evidence="2">Young leaves</tissue>
    </source>
</reference>
<accession>A0AAN8TAE3</accession>
<evidence type="ECO:0000313" key="2">
    <source>
        <dbReference type="EMBL" id="KAK6784289.1"/>
    </source>
</evidence>
<organism evidence="2 3">
    <name type="scientific">Solanum bulbocastanum</name>
    <name type="common">Wild potato</name>
    <dbReference type="NCBI Taxonomy" id="147425"/>
    <lineage>
        <taxon>Eukaryota</taxon>
        <taxon>Viridiplantae</taxon>
        <taxon>Streptophyta</taxon>
        <taxon>Embryophyta</taxon>
        <taxon>Tracheophyta</taxon>
        <taxon>Spermatophyta</taxon>
        <taxon>Magnoliopsida</taxon>
        <taxon>eudicotyledons</taxon>
        <taxon>Gunneridae</taxon>
        <taxon>Pentapetalae</taxon>
        <taxon>asterids</taxon>
        <taxon>lamiids</taxon>
        <taxon>Solanales</taxon>
        <taxon>Solanaceae</taxon>
        <taxon>Solanoideae</taxon>
        <taxon>Solaneae</taxon>
        <taxon>Solanum</taxon>
    </lineage>
</organism>
<evidence type="ECO:0000256" key="1">
    <source>
        <dbReference type="SAM" id="MobiDB-lite"/>
    </source>
</evidence>
<name>A0AAN8TAE3_SOLBU</name>
<keyword evidence="3" id="KW-1185">Reference proteome</keyword>